<feature type="region of interest" description="Disordered" evidence="2">
    <location>
        <begin position="399"/>
        <end position="421"/>
    </location>
</feature>
<dbReference type="Proteomes" id="UP001374535">
    <property type="component" value="Chromosome 5"/>
</dbReference>
<proteinExistence type="predicted"/>
<dbReference type="InterPro" id="IPR029058">
    <property type="entry name" value="AB_hydrolase_fold"/>
</dbReference>
<dbReference type="AlphaFoldDB" id="A0AAQ3NL19"/>
<evidence type="ECO:0000313" key="4">
    <source>
        <dbReference type="EMBL" id="WVZ12329.1"/>
    </source>
</evidence>
<sequence length="826" mass="92764">MILSRVVKRAAGRLEKRPAEAPKTSMDMVFTLAEAIRFGYAETLGKWNLLDLPRAIFYAIMEKGKKTVAIECKEREDCVELKDPEILKELYEIKKCLTRTMLFSKKRFRSFLFAAGFIKGDVLLRKRRARILKPAFSVIRDKESKCLFVFIRGTRSIKDTLTDAIGAPVSFNHFIYSDGEMKRNNVISGHGHRGMVAAARWIKKHCTPKLLDELRQYPDFQIKIVGHSLGGGTAALLTFMLREIKQFSSCTCVTFGPGMCLYHFFFFAACMSMEMAEFAKPFITSIINGYDMVPTLSAASVHDFIHEGLNKRKIFIKSACSAIGSRIPFASNAKAIADRAVSRGTEAVMKSKQRTRSLIGWSKRENAAALTGSKSENLAEAAQSSNTSFEVTEELIISEFTSDEDDGSISSGEGSDNDDMDEEEEEIIAATHNIANDELNEYYKELKLDAQEDNPEMNGGKEKEAAIEKGIREGEMNNDHSEETADSPGATSEKPVRHHLYPPGRILHIVPVLCSENSKPNHCDDADAKRVVLYETGRELYGKLRLSRGMLFDHMTSKYLKCKKMILSRAIKKAAGKLEKRPAEAPKTSMDMVFTLAEAIRFGYAETLGKWDLSDLLDLPRAIIHGIMEKGKKTLAIECKERDDCVQLTDPELLKELYDLKKCLTRTMLFSNRRFCSFLFAAGFVKEDVVLRKRRARILKPAFTVIRDKESKCLFVFIRGTQEGKDMLTDVIGAPVSFNHFVCSDGELKRNNVISGHGHRGMVASARWIKKHCTPKLLDELRHYPDFQVKIVGHSLGGGTAALLTYMLREIKQFASCTCVTFGSGM</sequence>
<protein>
    <recommendedName>
        <fullName evidence="3">Fungal lipase-type domain-containing protein</fullName>
    </recommendedName>
</protein>
<dbReference type="GO" id="GO:0006629">
    <property type="term" value="P:lipid metabolic process"/>
    <property type="evidence" value="ECO:0007669"/>
    <property type="project" value="InterPro"/>
</dbReference>
<gene>
    <name evidence="4" type="ORF">V8G54_016859</name>
</gene>
<evidence type="ECO:0000256" key="1">
    <source>
        <dbReference type="ARBA" id="ARBA00022801"/>
    </source>
</evidence>
<dbReference type="PANTHER" id="PTHR46023:SF6">
    <property type="entry name" value="LIPASE CLASS 3 FAMILY PROTEIN"/>
    <property type="match status" value="1"/>
</dbReference>
<evidence type="ECO:0000313" key="5">
    <source>
        <dbReference type="Proteomes" id="UP001374535"/>
    </source>
</evidence>
<evidence type="ECO:0000256" key="2">
    <source>
        <dbReference type="SAM" id="MobiDB-lite"/>
    </source>
</evidence>
<feature type="region of interest" description="Disordered" evidence="2">
    <location>
        <begin position="473"/>
        <end position="498"/>
    </location>
</feature>
<dbReference type="Pfam" id="PF01764">
    <property type="entry name" value="Lipase_3"/>
    <property type="match status" value="2"/>
</dbReference>
<accession>A0AAQ3NL19</accession>
<dbReference type="PANTHER" id="PTHR46023">
    <property type="entry name" value="LIPASE CLASS 3 PROTEIN-LIKE"/>
    <property type="match status" value="1"/>
</dbReference>
<dbReference type="InterPro" id="IPR002921">
    <property type="entry name" value="Fungal_lipase-type"/>
</dbReference>
<name>A0AAQ3NL19_VIGMU</name>
<evidence type="ECO:0000259" key="3">
    <source>
        <dbReference type="Pfam" id="PF01764"/>
    </source>
</evidence>
<organism evidence="4 5">
    <name type="scientific">Vigna mungo</name>
    <name type="common">Black gram</name>
    <name type="synonym">Phaseolus mungo</name>
    <dbReference type="NCBI Taxonomy" id="3915"/>
    <lineage>
        <taxon>Eukaryota</taxon>
        <taxon>Viridiplantae</taxon>
        <taxon>Streptophyta</taxon>
        <taxon>Embryophyta</taxon>
        <taxon>Tracheophyta</taxon>
        <taxon>Spermatophyta</taxon>
        <taxon>Magnoliopsida</taxon>
        <taxon>eudicotyledons</taxon>
        <taxon>Gunneridae</taxon>
        <taxon>Pentapetalae</taxon>
        <taxon>rosids</taxon>
        <taxon>fabids</taxon>
        <taxon>Fabales</taxon>
        <taxon>Fabaceae</taxon>
        <taxon>Papilionoideae</taxon>
        <taxon>50 kb inversion clade</taxon>
        <taxon>NPAAA clade</taxon>
        <taxon>indigoferoid/millettioid clade</taxon>
        <taxon>Phaseoleae</taxon>
        <taxon>Vigna</taxon>
    </lineage>
</organism>
<dbReference type="CDD" id="cd00519">
    <property type="entry name" value="Lipase_3"/>
    <property type="match status" value="2"/>
</dbReference>
<feature type="domain" description="Fungal lipase-type" evidence="3">
    <location>
        <begin position="148"/>
        <end position="298"/>
    </location>
</feature>
<dbReference type="SUPFAM" id="SSF53474">
    <property type="entry name" value="alpha/beta-Hydrolases"/>
    <property type="match status" value="2"/>
</dbReference>
<feature type="domain" description="Fungal lipase-type" evidence="3">
    <location>
        <begin position="715"/>
        <end position="824"/>
    </location>
</feature>
<reference evidence="4 5" key="1">
    <citation type="journal article" date="2023" name="Life. Sci Alliance">
        <title>Evolutionary insights into 3D genome organization and epigenetic landscape of Vigna mungo.</title>
        <authorList>
            <person name="Junaid A."/>
            <person name="Singh B."/>
            <person name="Bhatia S."/>
        </authorList>
    </citation>
    <scope>NUCLEOTIDE SEQUENCE [LARGE SCALE GENOMIC DNA]</scope>
    <source>
        <strain evidence="4">Urdbean</strain>
    </source>
</reference>
<dbReference type="EMBL" id="CP144696">
    <property type="protein sequence ID" value="WVZ12329.1"/>
    <property type="molecule type" value="Genomic_DNA"/>
</dbReference>
<keyword evidence="1" id="KW-0378">Hydrolase</keyword>
<keyword evidence="5" id="KW-1185">Reference proteome</keyword>
<dbReference type="GO" id="GO:0016787">
    <property type="term" value="F:hydrolase activity"/>
    <property type="evidence" value="ECO:0007669"/>
    <property type="project" value="UniProtKB-KW"/>
</dbReference>
<dbReference type="Gene3D" id="3.40.50.1820">
    <property type="entry name" value="alpha/beta hydrolase"/>
    <property type="match status" value="2"/>
</dbReference>
<feature type="compositionally biased region" description="Basic and acidic residues" evidence="2">
    <location>
        <begin position="473"/>
        <end position="483"/>
    </location>
</feature>